<evidence type="ECO:0000256" key="1">
    <source>
        <dbReference type="SAM" id="Phobius"/>
    </source>
</evidence>
<organism evidence="2 3">
    <name type="scientific">Streptomyces fulvorobeus</name>
    <dbReference type="NCBI Taxonomy" id="284028"/>
    <lineage>
        <taxon>Bacteria</taxon>
        <taxon>Bacillati</taxon>
        <taxon>Actinomycetota</taxon>
        <taxon>Actinomycetes</taxon>
        <taxon>Kitasatosporales</taxon>
        <taxon>Streptomycetaceae</taxon>
        <taxon>Streptomyces</taxon>
    </lineage>
</organism>
<dbReference type="InterPro" id="IPR025338">
    <property type="entry name" value="DUF4244"/>
</dbReference>
<name>A0A7J0C5W3_9ACTN</name>
<accession>A0A7J0C5W3</accession>
<proteinExistence type="predicted"/>
<keyword evidence="1" id="KW-0472">Membrane</keyword>
<evidence type="ECO:0000313" key="3">
    <source>
        <dbReference type="Proteomes" id="UP000498980"/>
    </source>
</evidence>
<dbReference type="Proteomes" id="UP000498980">
    <property type="component" value="Unassembled WGS sequence"/>
</dbReference>
<dbReference type="AlphaFoldDB" id="A0A7J0C5W3"/>
<evidence type="ECO:0000313" key="2">
    <source>
        <dbReference type="EMBL" id="GFM97915.1"/>
    </source>
</evidence>
<keyword evidence="1" id="KW-1133">Transmembrane helix</keyword>
<protein>
    <submittedName>
        <fullName evidence="2">Membrane protein</fullName>
    </submittedName>
</protein>
<feature type="transmembrane region" description="Helical" evidence="1">
    <location>
        <begin position="34"/>
        <end position="52"/>
    </location>
</feature>
<sequence>MLDSVRRVRAVWTGARGWRGRFARSDRGMTTSEYAMGTIAACGFAAVLYKVVTSGPVLSAMQSLIEDALDAKF</sequence>
<comment type="caution">
    <text evidence="2">The sequence shown here is derived from an EMBL/GenBank/DDBJ whole genome shotgun (WGS) entry which is preliminary data.</text>
</comment>
<dbReference type="EMBL" id="BLWC01000001">
    <property type="protein sequence ID" value="GFM97915.1"/>
    <property type="molecule type" value="Genomic_DNA"/>
</dbReference>
<gene>
    <name evidence="2" type="ORF">Sfulv_27260</name>
</gene>
<keyword evidence="3" id="KW-1185">Reference proteome</keyword>
<reference evidence="2 3" key="1">
    <citation type="submission" date="2020-05" db="EMBL/GenBank/DDBJ databases">
        <title>Whole genome shotgun sequence of Streptomyces fulvorobeus NBRC 15897.</title>
        <authorList>
            <person name="Komaki H."/>
            <person name="Tamura T."/>
        </authorList>
    </citation>
    <scope>NUCLEOTIDE SEQUENCE [LARGE SCALE GENOMIC DNA]</scope>
    <source>
        <strain evidence="2 3">NBRC 15897</strain>
    </source>
</reference>
<keyword evidence="1" id="KW-0812">Transmembrane</keyword>
<dbReference type="Pfam" id="PF14029">
    <property type="entry name" value="DUF4244"/>
    <property type="match status" value="1"/>
</dbReference>